<keyword evidence="1" id="KW-0805">Transcription regulation</keyword>
<dbReference type="InterPro" id="IPR009057">
    <property type="entry name" value="Homeodomain-like_sf"/>
</dbReference>
<sequence length="199" mass="21011">MRYAKGRREETRQRVLDVASRRFRKDGIEAAGVAGLMADAGLTHGGFYAHFASKEALVQDAVATALTATRAHLTNAVETARAAGGDGLEAIVATYLRPVHRDRPDVGCAVASLAAELARHPAETRLVLTDQVAAIITIIKAALPEEFAGDAADAAAMAIFSTMVGALQLARAVTDPGLSDRFLAAGREAALRLGRRPRR</sequence>
<evidence type="ECO:0000259" key="5">
    <source>
        <dbReference type="PROSITE" id="PS50977"/>
    </source>
</evidence>
<dbReference type="OrthoDB" id="9798857at2"/>
<dbReference type="InterPro" id="IPR001647">
    <property type="entry name" value="HTH_TetR"/>
</dbReference>
<gene>
    <name evidence="6" type="ORF">E8M01_06425</name>
</gene>
<dbReference type="PRINTS" id="PR00455">
    <property type="entry name" value="HTHTETR"/>
</dbReference>
<feature type="domain" description="HTH tetR-type" evidence="5">
    <location>
        <begin position="9"/>
        <end position="69"/>
    </location>
</feature>
<dbReference type="Gene3D" id="1.10.10.60">
    <property type="entry name" value="Homeodomain-like"/>
    <property type="match status" value="1"/>
</dbReference>
<dbReference type="InterPro" id="IPR036271">
    <property type="entry name" value="Tet_transcr_reg_TetR-rel_C_sf"/>
</dbReference>
<dbReference type="GO" id="GO:0003677">
    <property type="term" value="F:DNA binding"/>
    <property type="evidence" value="ECO:0007669"/>
    <property type="project" value="UniProtKB-UniRule"/>
</dbReference>
<dbReference type="KEGG" id="pstg:E8M01_06425"/>
<dbReference type="SUPFAM" id="SSF46689">
    <property type="entry name" value="Homeodomain-like"/>
    <property type="match status" value="1"/>
</dbReference>
<keyword evidence="7" id="KW-1185">Reference proteome</keyword>
<dbReference type="SUPFAM" id="SSF48498">
    <property type="entry name" value="Tetracyclin repressor-like, C-terminal domain"/>
    <property type="match status" value="1"/>
</dbReference>
<dbReference type="Gene3D" id="1.10.357.10">
    <property type="entry name" value="Tetracycline Repressor, domain 2"/>
    <property type="match status" value="1"/>
</dbReference>
<dbReference type="EMBL" id="CP039690">
    <property type="protein sequence ID" value="QCI63914.1"/>
    <property type="molecule type" value="Genomic_DNA"/>
</dbReference>
<dbReference type="PANTHER" id="PTHR47506:SF7">
    <property type="entry name" value="TRANSCRIPTIONAL REGULATORY PROTEIN"/>
    <property type="match status" value="1"/>
</dbReference>
<protein>
    <submittedName>
        <fullName evidence="6">TetR/AcrR family transcriptional regulator</fullName>
    </submittedName>
</protein>
<evidence type="ECO:0000256" key="1">
    <source>
        <dbReference type="ARBA" id="ARBA00023015"/>
    </source>
</evidence>
<evidence type="ECO:0000256" key="2">
    <source>
        <dbReference type="ARBA" id="ARBA00023125"/>
    </source>
</evidence>
<dbReference type="AlphaFoldDB" id="A0A4D7ARD3"/>
<evidence type="ECO:0000256" key="4">
    <source>
        <dbReference type="PROSITE-ProRule" id="PRU00335"/>
    </source>
</evidence>
<dbReference type="PANTHER" id="PTHR47506">
    <property type="entry name" value="TRANSCRIPTIONAL REGULATORY PROTEIN"/>
    <property type="match status" value="1"/>
</dbReference>
<keyword evidence="2 4" id="KW-0238">DNA-binding</keyword>
<dbReference type="Pfam" id="PF16925">
    <property type="entry name" value="TetR_C_13"/>
    <property type="match status" value="1"/>
</dbReference>
<keyword evidence="3" id="KW-0804">Transcription</keyword>
<dbReference type="Pfam" id="PF00440">
    <property type="entry name" value="TetR_N"/>
    <property type="match status" value="1"/>
</dbReference>
<dbReference type="PROSITE" id="PS50977">
    <property type="entry name" value="HTH_TETR_2"/>
    <property type="match status" value="1"/>
</dbReference>
<evidence type="ECO:0000256" key="3">
    <source>
        <dbReference type="ARBA" id="ARBA00023163"/>
    </source>
</evidence>
<dbReference type="RefSeq" id="WP_136959371.1">
    <property type="nucleotide sequence ID" value="NZ_CP039690.1"/>
</dbReference>
<proteinExistence type="predicted"/>
<reference evidence="6 7" key="1">
    <citation type="submission" date="2019-04" db="EMBL/GenBank/DDBJ databases">
        <title>Phreatobacter aquaticus sp. nov.</title>
        <authorList>
            <person name="Choi A."/>
        </authorList>
    </citation>
    <scope>NUCLEOTIDE SEQUENCE [LARGE SCALE GENOMIC DNA]</scope>
    <source>
        <strain evidence="6 7">KCTC 52518</strain>
    </source>
</reference>
<evidence type="ECO:0000313" key="7">
    <source>
        <dbReference type="Proteomes" id="UP000298781"/>
    </source>
</evidence>
<accession>A0A4D7ARD3</accession>
<name>A0A4D7ARD3_9HYPH</name>
<organism evidence="6 7">
    <name type="scientific">Phreatobacter stygius</name>
    <dbReference type="NCBI Taxonomy" id="1940610"/>
    <lineage>
        <taxon>Bacteria</taxon>
        <taxon>Pseudomonadati</taxon>
        <taxon>Pseudomonadota</taxon>
        <taxon>Alphaproteobacteria</taxon>
        <taxon>Hyphomicrobiales</taxon>
        <taxon>Phreatobacteraceae</taxon>
        <taxon>Phreatobacter</taxon>
    </lineage>
</organism>
<feature type="DNA-binding region" description="H-T-H motif" evidence="4">
    <location>
        <begin position="32"/>
        <end position="51"/>
    </location>
</feature>
<dbReference type="InterPro" id="IPR011075">
    <property type="entry name" value="TetR_C"/>
</dbReference>
<dbReference type="Proteomes" id="UP000298781">
    <property type="component" value="Chromosome"/>
</dbReference>
<evidence type="ECO:0000313" key="6">
    <source>
        <dbReference type="EMBL" id="QCI63914.1"/>
    </source>
</evidence>